<dbReference type="GO" id="GO:0004519">
    <property type="term" value="F:endonuclease activity"/>
    <property type="evidence" value="ECO:0007669"/>
    <property type="project" value="UniProtKB-KW"/>
</dbReference>
<dbReference type="InterPro" id="IPR005135">
    <property type="entry name" value="Endo/exonuclease/phosphatase"/>
</dbReference>
<dbReference type="SUPFAM" id="SSF56219">
    <property type="entry name" value="DNase I-like"/>
    <property type="match status" value="1"/>
</dbReference>
<keyword evidence="3" id="KW-0378">Hydrolase</keyword>
<dbReference type="PANTHER" id="PTHR14859:SF1">
    <property type="entry name" value="PGAP2-INTERACTING PROTEIN"/>
    <property type="match status" value="1"/>
</dbReference>
<keyword evidence="3" id="KW-0255">Endonuclease</keyword>
<protein>
    <submittedName>
        <fullName evidence="3">Endonuclease/exonuclease/phosphatase family protein</fullName>
    </submittedName>
</protein>
<feature type="transmembrane region" description="Helical" evidence="1">
    <location>
        <begin position="34"/>
        <end position="59"/>
    </location>
</feature>
<accession>A0ABY4BTE1</accession>
<keyword evidence="4" id="KW-1185">Reference proteome</keyword>
<name>A0ABY4BTE1_9FLAO</name>
<keyword evidence="3" id="KW-0540">Nuclease</keyword>
<dbReference type="Proteomes" id="UP000831460">
    <property type="component" value="Chromosome"/>
</dbReference>
<keyword evidence="1" id="KW-1133">Transmembrane helix</keyword>
<organism evidence="3 4">
    <name type="scientific">Chryseobacterium suipulveris</name>
    <dbReference type="NCBI Taxonomy" id="2929800"/>
    <lineage>
        <taxon>Bacteria</taxon>
        <taxon>Pseudomonadati</taxon>
        <taxon>Bacteroidota</taxon>
        <taxon>Flavobacteriia</taxon>
        <taxon>Flavobacteriales</taxon>
        <taxon>Weeksellaceae</taxon>
        <taxon>Chryseobacterium group</taxon>
        <taxon>Chryseobacterium</taxon>
    </lineage>
</organism>
<evidence type="ECO:0000256" key="1">
    <source>
        <dbReference type="SAM" id="Phobius"/>
    </source>
</evidence>
<dbReference type="EMBL" id="CP094532">
    <property type="protein sequence ID" value="UOE40976.1"/>
    <property type="molecule type" value="Genomic_DNA"/>
</dbReference>
<dbReference type="InterPro" id="IPR051916">
    <property type="entry name" value="GPI-anchor_lipid_remodeler"/>
</dbReference>
<proteinExistence type="predicted"/>
<reference evidence="3 4" key="1">
    <citation type="submission" date="2022-03" db="EMBL/GenBank/DDBJ databases">
        <title>Chryseobacterium sp. isolated from particulate matters in swine house.</title>
        <authorList>
            <person name="Won M."/>
            <person name="Kim S.-J."/>
            <person name="Kwon S.-W."/>
        </authorList>
    </citation>
    <scope>NUCLEOTIDE SEQUENCE [LARGE SCALE GENOMIC DNA]</scope>
    <source>
        <strain evidence="3 4">SC2-2</strain>
    </source>
</reference>
<keyword evidence="1" id="KW-0472">Membrane</keyword>
<evidence type="ECO:0000313" key="3">
    <source>
        <dbReference type="EMBL" id="UOE40976.1"/>
    </source>
</evidence>
<sequence length="325" mass="37381">MKLIRFTLTVAHFFIMIFLLGTLLNAYVPPKTFPYLNLLSLAFPVLMILNLLLLIFWAVSRKKRGLVFLLLSLILINPTRRWVNYSEKSTEKPNLKIVTANIHSVQDGYGEIFSYFKSVDADVVLVQEYRTDFNIPGYPYSQMDHKVVAINSKLKIVSQKILVKTEIGGGLLCDIEVNGKIIRFISVYLHPFMFEKTKLTETPEINTYKPKVKYIVGKLIPTFKIHQNEIAEIRKAIDDSPYPVILAGDFNAVPNSYEYYHLGKNLKDTFMEVGNGSGTSFHDYQFPIRIDYIFCSKSIKPVNYQVDRSVKISDHYPVIAEFKID</sequence>
<feature type="domain" description="Endonuclease/exonuclease/phosphatase" evidence="2">
    <location>
        <begin position="99"/>
        <end position="315"/>
    </location>
</feature>
<keyword evidence="1" id="KW-0812">Transmembrane</keyword>
<evidence type="ECO:0000259" key="2">
    <source>
        <dbReference type="Pfam" id="PF03372"/>
    </source>
</evidence>
<dbReference type="RefSeq" id="WP_243549167.1">
    <property type="nucleotide sequence ID" value="NZ_CP094532.1"/>
</dbReference>
<feature type="transmembrane region" description="Helical" evidence="1">
    <location>
        <begin position="7"/>
        <end position="28"/>
    </location>
</feature>
<gene>
    <name evidence="3" type="ORF">MTP09_13895</name>
</gene>
<evidence type="ECO:0000313" key="4">
    <source>
        <dbReference type="Proteomes" id="UP000831460"/>
    </source>
</evidence>
<dbReference type="Pfam" id="PF03372">
    <property type="entry name" value="Exo_endo_phos"/>
    <property type="match status" value="1"/>
</dbReference>
<dbReference type="PANTHER" id="PTHR14859">
    <property type="entry name" value="CALCOFLUOR WHITE HYPERSENSITIVE PROTEIN PRECURSOR"/>
    <property type="match status" value="1"/>
</dbReference>
<dbReference type="InterPro" id="IPR036691">
    <property type="entry name" value="Endo/exonu/phosph_ase_sf"/>
</dbReference>
<dbReference type="Gene3D" id="3.60.10.10">
    <property type="entry name" value="Endonuclease/exonuclease/phosphatase"/>
    <property type="match status" value="1"/>
</dbReference>
<dbReference type="CDD" id="cd09084">
    <property type="entry name" value="EEP-2"/>
    <property type="match status" value="1"/>
</dbReference>